<accession>A0A1M4MV06</accession>
<sequence length="335" mass="34706">MAIINVLDVADTAILTIGASITDRHLVPFPSGWDDSASPQVWEGGTIDETYEFGRDTYRVTFSYDEEIGFVAGNESLYITGRALSDDEDDNGSMTSFAAYNGDYSMLFVSKDPVSEQTLLGHLDAGEEITPEVLSGDDLILIAGPGVTVLAQDGNDTVIGGAGADGIGGDAGHDVISGNKGNDTVVAGAGNDTLSGGAGNDSIWGMGGKDNISGGRGADLLVGNAGKDRVLGQGGNDTLYGSAGRDALIGGKGDDFLTGGKHADKFIFAGRAGNDTITDFSDDDILVFRKNAEGASDISVQQQGTDVLIDYGKGTILLWDIAVDDISLDDHMSFL</sequence>
<dbReference type="InterPro" id="IPR018511">
    <property type="entry name" value="Hemolysin-typ_Ca-bd_CS"/>
</dbReference>
<keyword evidence="4" id="KW-1185">Reference proteome</keyword>
<dbReference type="PROSITE" id="PS00330">
    <property type="entry name" value="HEMOLYSIN_CALCIUM"/>
    <property type="match status" value="3"/>
</dbReference>
<dbReference type="GO" id="GO:0005576">
    <property type="term" value="C:extracellular region"/>
    <property type="evidence" value="ECO:0007669"/>
    <property type="project" value="UniProtKB-SubCell"/>
</dbReference>
<dbReference type="PANTHER" id="PTHR38340:SF1">
    <property type="entry name" value="S-LAYER PROTEIN"/>
    <property type="match status" value="1"/>
</dbReference>
<proteinExistence type="predicted"/>
<dbReference type="PRINTS" id="PR00313">
    <property type="entry name" value="CABNDNGRPT"/>
</dbReference>
<organism evidence="3 4">
    <name type="scientific">Donghicola eburneus</name>
    <dbReference type="NCBI Taxonomy" id="393278"/>
    <lineage>
        <taxon>Bacteria</taxon>
        <taxon>Pseudomonadati</taxon>
        <taxon>Pseudomonadota</taxon>
        <taxon>Alphaproteobacteria</taxon>
        <taxon>Rhodobacterales</taxon>
        <taxon>Roseobacteraceae</taxon>
        <taxon>Donghicola</taxon>
    </lineage>
</organism>
<gene>
    <name evidence="3" type="ORF">KARMA_0192</name>
</gene>
<dbReference type="InterPro" id="IPR011049">
    <property type="entry name" value="Serralysin-like_metalloprot_C"/>
</dbReference>
<dbReference type="PANTHER" id="PTHR38340">
    <property type="entry name" value="S-LAYER PROTEIN"/>
    <property type="match status" value="1"/>
</dbReference>
<dbReference type="SUPFAM" id="SSF51120">
    <property type="entry name" value="beta-Roll"/>
    <property type="match status" value="1"/>
</dbReference>
<evidence type="ECO:0000313" key="4">
    <source>
        <dbReference type="Proteomes" id="UP000184085"/>
    </source>
</evidence>
<dbReference type="Pfam" id="PF00353">
    <property type="entry name" value="HemolysinCabind"/>
    <property type="match status" value="4"/>
</dbReference>
<evidence type="ECO:0000256" key="2">
    <source>
        <dbReference type="ARBA" id="ARBA00022525"/>
    </source>
</evidence>
<reference evidence="4" key="1">
    <citation type="submission" date="2016-09" db="EMBL/GenBank/DDBJ databases">
        <authorList>
            <person name="Wibberg D."/>
        </authorList>
    </citation>
    <scope>NUCLEOTIDE SEQUENCE [LARGE SCALE GENOMIC DNA]</scope>
</reference>
<protein>
    <submittedName>
        <fullName evidence="3">Uncharacterized protein</fullName>
    </submittedName>
</protein>
<evidence type="ECO:0000256" key="1">
    <source>
        <dbReference type="ARBA" id="ARBA00004613"/>
    </source>
</evidence>
<keyword evidence="2" id="KW-0964">Secreted</keyword>
<name>A0A1M4MV06_9RHOB</name>
<comment type="subcellular location">
    <subcellularLocation>
        <location evidence="1">Secreted</location>
    </subcellularLocation>
</comment>
<dbReference type="InterPro" id="IPR001343">
    <property type="entry name" value="Hemolysn_Ca-bd"/>
</dbReference>
<dbReference type="Gene3D" id="2.150.10.10">
    <property type="entry name" value="Serralysin-like metalloprotease, C-terminal"/>
    <property type="match status" value="2"/>
</dbReference>
<dbReference type="EMBL" id="FMJB01000014">
    <property type="protein sequence ID" value="SCM66020.1"/>
    <property type="molecule type" value="Genomic_DNA"/>
</dbReference>
<dbReference type="RefSeq" id="WP_072702596.1">
    <property type="nucleotide sequence ID" value="NZ_FMJB01000014.1"/>
</dbReference>
<evidence type="ECO:0000313" key="3">
    <source>
        <dbReference type="EMBL" id="SCM66020.1"/>
    </source>
</evidence>
<dbReference type="Proteomes" id="UP000184085">
    <property type="component" value="Unassembled WGS sequence"/>
</dbReference>
<dbReference type="GO" id="GO:0005509">
    <property type="term" value="F:calcium ion binding"/>
    <property type="evidence" value="ECO:0007669"/>
    <property type="project" value="InterPro"/>
</dbReference>
<dbReference type="InterPro" id="IPR050557">
    <property type="entry name" value="RTX_toxin/Mannuronan_C5-epim"/>
</dbReference>
<dbReference type="AlphaFoldDB" id="A0A1M4MV06"/>